<keyword evidence="3" id="KW-1185">Reference proteome</keyword>
<gene>
    <name evidence="2" type="ORF">BN2476_1250009</name>
</gene>
<dbReference type="GO" id="GO:0003677">
    <property type="term" value="F:DNA binding"/>
    <property type="evidence" value="ECO:0007669"/>
    <property type="project" value="InterPro"/>
</dbReference>
<sequence>MTSTSSRANSSPPSFARNLRALGEIVKRQRVSCELNLLDAADYMHLSVSDLSHLEDGQPIDTGKLIKILNELGMVMLVLKKADAIDALSAIGEDIDWPQGTAEPPRPRKQAVSAPASPENTTPTLFVDFDGTLHVGASYIDEHGLITLDSGAPLLEFAPLLVKILEPYPSVEIVLTTSWTRNLPPEKVISFLPSELARRVVATTRSSTARLGYIKDGTDRTYIICTFASNRRLTRWLALDDRAHGIEKFERVPGELQNHFVCLDPSRGISDQRALDRIQEWLVSVHAPRID</sequence>
<proteinExistence type="predicted"/>
<protein>
    <submittedName>
        <fullName evidence="2">Uncharacterized protein</fullName>
    </submittedName>
</protein>
<dbReference type="RefSeq" id="WP_227747303.1">
    <property type="nucleotide sequence ID" value="NZ_CYGY02000125.1"/>
</dbReference>
<dbReference type="Gene3D" id="1.10.260.40">
    <property type="entry name" value="lambda repressor-like DNA-binding domains"/>
    <property type="match status" value="1"/>
</dbReference>
<comment type="caution">
    <text evidence="2">The sequence shown here is derived from an EMBL/GenBank/DDBJ whole genome shotgun (WGS) entry which is preliminary data.</text>
</comment>
<accession>A0A1N7SW23</accession>
<evidence type="ECO:0000313" key="2">
    <source>
        <dbReference type="EMBL" id="SIT51610.1"/>
    </source>
</evidence>
<dbReference type="AlphaFoldDB" id="A0A1N7SW23"/>
<dbReference type="EMBL" id="CYGY02000125">
    <property type="protein sequence ID" value="SIT51610.1"/>
    <property type="molecule type" value="Genomic_DNA"/>
</dbReference>
<dbReference type="Pfam" id="PF18143">
    <property type="entry name" value="HAD_SAK_2"/>
    <property type="match status" value="1"/>
</dbReference>
<organism evidence="2 3">
    <name type="scientific">Paraburkholderia piptadeniae</name>
    <dbReference type="NCBI Taxonomy" id="1701573"/>
    <lineage>
        <taxon>Bacteria</taxon>
        <taxon>Pseudomonadati</taxon>
        <taxon>Pseudomonadota</taxon>
        <taxon>Betaproteobacteria</taxon>
        <taxon>Burkholderiales</taxon>
        <taxon>Burkholderiaceae</taxon>
        <taxon>Paraburkholderia</taxon>
    </lineage>
</organism>
<evidence type="ECO:0000256" key="1">
    <source>
        <dbReference type="SAM" id="MobiDB-lite"/>
    </source>
</evidence>
<evidence type="ECO:0000313" key="3">
    <source>
        <dbReference type="Proteomes" id="UP000195569"/>
    </source>
</evidence>
<dbReference type="InterPro" id="IPR010982">
    <property type="entry name" value="Lambda_DNA-bd_dom_sf"/>
</dbReference>
<name>A0A1N7SW23_9BURK</name>
<dbReference type="SUPFAM" id="SSF47413">
    <property type="entry name" value="lambda repressor-like DNA-binding domains"/>
    <property type="match status" value="1"/>
</dbReference>
<feature type="region of interest" description="Disordered" evidence="1">
    <location>
        <begin position="96"/>
        <end position="122"/>
    </location>
</feature>
<reference evidence="2" key="1">
    <citation type="submission" date="2016-12" db="EMBL/GenBank/DDBJ databases">
        <authorList>
            <person name="Moulin L."/>
        </authorList>
    </citation>
    <scope>NUCLEOTIDE SEQUENCE [LARGE SCALE GENOMIC DNA]</scope>
    <source>
        <strain evidence="2">STM 7183</strain>
    </source>
</reference>
<dbReference type="Proteomes" id="UP000195569">
    <property type="component" value="Unassembled WGS sequence"/>
</dbReference>